<evidence type="ECO:0000256" key="5">
    <source>
        <dbReference type="ARBA" id="ARBA00022840"/>
    </source>
</evidence>
<dbReference type="Pfam" id="PF16177">
    <property type="entry name" value="ACAS_N"/>
    <property type="match status" value="1"/>
</dbReference>
<dbReference type="Proteomes" id="UP001211065">
    <property type="component" value="Unassembled WGS sequence"/>
</dbReference>
<keyword evidence="6" id="KW-0040">ANK repeat</keyword>
<evidence type="ECO:0000256" key="3">
    <source>
        <dbReference type="ARBA" id="ARBA00022598"/>
    </source>
</evidence>
<keyword evidence="7" id="KW-0175">Coiled coil</keyword>
<feature type="domain" description="Acetyl-coenzyme A synthetase N-terminal" evidence="11">
    <location>
        <begin position="33"/>
        <end position="89"/>
    </location>
</feature>
<keyword evidence="4" id="KW-0547">Nucleotide-binding</keyword>
<dbReference type="SUPFAM" id="SSF56801">
    <property type="entry name" value="Acetyl-CoA synthetase-like"/>
    <property type="match status" value="1"/>
</dbReference>
<evidence type="ECO:0000259" key="9">
    <source>
        <dbReference type="Pfam" id="PF00501"/>
    </source>
</evidence>
<dbReference type="FunFam" id="3.40.50.12780:FF:000001">
    <property type="entry name" value="Acetyl-coenzyme A synthetase"/>
    <property type="match status" value="1"/>
</dbReference>
<dbReference type="InterPro" id="IPR020845">
    <property type="entry name" value="AMP-binding_CS"/>
</dbReference>
<dbReference type="PROSITE" id="PS50088">
    <property type="entry name" value="ANK_REPEAT"/>
    <property type="match status" value="1"/>
</dbReference>
<dbReference type="Gene3D" id="3.40.50.12780">
    <property type="entry name" value="N-terminal domain of ligase-like"/>
    <property type="match status" value="1"/>
</dbReference>
<dbReference type="InterPro" id="IPR000873">
    <property type="entry name" value="AMP-dep_synth/lig_dom"/>
</dbReference>
<dbReference type="InterPro" id="IPR002110">
    <property type="entry name" value="Ankyrin_rpt"/>
</dbReference>
<evidence type="ECO:0000259" key="11">
    <source>
        <dbReference type="Pfam" id="PF16177"/>
    </source>
</evidence>
<evidence type="ECO:0000313" key="12">
    <source>
        <dbReference type="EMBL" id="KAJ3217262.1"/>
    </source>
</evidence>
<dbReference type="PANTHER" id="PTHR24095">
    <property type="entry name" value="ACETYL-COENZYME A SYNTHETASE"/>
    <property type="match status" value="1"/>
</dbReference>
<dbReference type="PROSITE" id="PS50297">
    <property type="entry name" value="ANK_REP_REGION"/>
    <property type="match status" value="1"/>
</dbReference>
<evidence type="ECO:0000256" key="1">
    <source>
        <dbReference type="ARBA" id="ARBA00006432"/>
    </source>
</evidence>
<name>A0AAD5U0Y6_9FUNG</name>
<dbReference type="Gene3D" id="3.30.300.30">
    <property type="match status" value="1"/>
</dbReference>
<organism evidence="12 13">
    <name type="scientific">Clydaea vesicula</name>
    <dbReference type="NCBI Taxonomy" id="447962"/>
    <lineage>
        <taxon>Eukaryota</taxon>
        <taxon>Fungi</taxon>
        <taxon>Fungi incertae sedis</taxon>
        <taxon>Chytridiomycota</taxon>
        <taxon>Chytridiomycota incertae sedis</taxon>
        <taxon>Chytridiomycetes</taxon>
        <taxon>Lobulomycetales</taxon>
        <taxon>Lobulomycetaceae</taxon>
        <taxon>Clydaea</taxon>
    </lineage>
</organism>
<evidence type="ECO:0000256" key="6">
    <source>
        <dbReference type="PROSITE-ProRule" id="PRU00023"/>
    </source>
</evidence>
<protein>
    <recommendedName>
        <fullName evidence="2">acetate--CoA ligase</fullName>
        <ecNumber evidence="2">6.2.1.1</ecNumber>
    </recommendedName>
</protein>
<proteinExistence type="inferred from homology"/>
<dbReference type="InterPro" id="IPR025110">
    <property type="entry name" value="AMP-bd_C"/>
</dbReference>
<dbReference type="EMBL" id="JADGJW010000435">
    <property type="protein sequence ID" value="KAJ3217262.1"/>
    <property type="molecule type" value="Genomic_DNA"/>
</dbReference>
<dbReference type="NCBIfam" id="NF001208">
    <property type="entry name" value="PRK00174.1"/>
    <property type="match status" value="1"/>
</dbReference>
<dbReference type="InterPro" id="IPR042099">
    <property type="entry name" value="ANL_N_sf"/>
</dbReference>
<gene>
    <name evidence="12" type="primary">ACS1</name>
    <name evidence="12" type="ORF">HK099_005533</name>
</gene>
<evidence type="ECO:0000313" key="13">
    <source>
        <dbReference type="Proteomes" id="UP001211065"/>
    </source>
</evidence>
<feature type="domain" description="AMP-dependent synthetase/ligase" evidence="9">
    <location>
        <begin position="91"/>
        <end position="458"/>
    </location>
</feature>
<evidence type="ECO:0000256" key="4">
    <source>
        <dbReference type="ARBA" id="ARBA00022741"/>
    </source>
</evidence>
<dbReference type="EC" id="6.2.1.1" evidence="2"/>
<comment type="similarity">
    <text evidence="1">Belongs to the ATP-dependent AMP-binding enzyme family.</text>
</comment>
<dbReference type="InterPro" id="IPR032387">
    <property type="entry name" value="ACAS_N"/>
</dbReference>
<dbReference type="CDD" id="cd05966">
    <property type="entry name" value="ACS"/>
    <property type="match status" value="1"/>
</dbReference>
<reference evidence="12" key="1">
    <citation type="submission" date="2020-05" db="EMBL/GenBank/DDBJ databases">
        <title>Phylogenomic resolution of chytrid fungi.</title>
        <authorList>
            <person name="Stajich J.E."/>
            <person name="Amses K."/>
            <person name="Simmons R."/>
            <person name="Seto K."/>
            <person name="Myers J."/>
            <person name="Bonds A."/>
            <person name="Quandt C.A."/>
            <person name="Barry K."/>
            <person name="Liu P."/>
            <person name="Grigoriev I."/>
            <person name="Longcore J.E."/>
            <person name="James T.Y."/>
        </authorList>
    </citation>
    <scope>NUCLEOTIDE SEQUENCE</scope>
    <source>
        <strain evidence="12">JEL0476</strain>
    </source>
</reference>
<keyword evidence="13" id="KW-1185">Reference proteome</keyword>
<dbReference type="Pfam" id="PF00501">
    <property type="entry name" value="AMP-binding"/>
    <property type="match status" value="1"/>
</dbReference>
<comment type="caution">
    <text evidence="12">The sequence shown here is derived from an EMBL/GenBank/DDBJ whole genome shotgun (WGS) entry which is preliminary data.</text>
</comment>
<feature type="region of interest" description="Disordered" evidence="8">
    <location>
        <begin position="1541"/>
        <end position="1562"/>
    </location>
</feature>
<evidence type="ECO:0000256" key="8">
    <source>
        <dbReference type="SAM" id="MobiDB-lite"/>
    </source>
</evidence>
<dbReference type="GO" id="GO:0006085">
    <property type="term" value="P:acetyl-CoA biosynthetic process"/>
    <property type="evidence" value="ECO:0007669"/>
    <property type="project" value="TreeGrafter"/>
</dbReference>
<sequence>MKEGKNEASEKTFPVASAILNHSQKPYYDSDLYKFEYKQSIENSDEFWNNKAKELIHWHHPYRKVSSGSFKDGDVSWFHDGQLNVSYNCIDRHALVNPEKVAIIWESDEPDVSKNITYKQLLEEVSKLANVLIKYGVKKGDNVAIYMPMVPEAVYSMLACTRIGAVHSVIFAGFSSDALRDRINDASCKILITADQGRRGGKSIHLKKISDEALKQCTSIQKVIVFQRTGDKSVPFNTDTDVWMHEETAMQQPICSPELMGSEDPLFMLYTSGSTGKPKGVVHTTAGYLLGATMTVKYVFDYHEGDIFGCMADVGWITGHSYIVYGPLSLGATTVLFESIPTYPNPTIRALRRLGDEHVSSFDLSSLKVLGSVGEPIGTEAWLWYHNVVGKGKCAIVDTYWQTETGSIIVTPLPGATLTKPGSASFPFFGVELAILHPETGKELEGNDVTGVLAVKKPFPSIARTVYKNHQRYLDTYFKPYGGYYFTGDGASRDKDGYVWILGRVDDVINVSGHRLSTAEIESALVLHESCAEAAVVAIPDDISGEAIVCFCTLKVENSNEEELKKNLKQQVRSGKIMRRILRKIAAKDVDVNDSEEVLRSKLGDLSTLADPSMQVHQCTAFEAREERMTIHKEETSDDTLLDKNLLGRSTKTMNKVQTEIFSFMKLFNNDSFISDLDDKIFEKRKLIDNLIQTTSVNELNNELWGESNTTLHLASYAGDVEIIENLLTKGASTSIKNRYGLTPVDVAADEETRTVFRNFDLLKNNKNIKPKTQNQKKTISTKISNVESFLLKETKILDLTLPNKKEDLTKSTNSLDKKLMYSSLSSNPFISNDKKTLVPVNRSLKNSSFFFQNDFTKSKTVSSKSIFTKFDQNLVVENDDNLKKSKLFYNTFSSSATLTKNNAWSEKRSLDFTDPRKNIVSNFQKKKEKVGAVERDEWGYFSETLNNPKTDVKDSVLTFSCVSPAQSILDTYSGPCNGVNEDAIVEGKPLVALIKSETQNKFDTLEKKNEVVEEKKKEIQSESKYQKKYEMNELKSGGNKQQEEEKKNFIFDEIGYKASDIIKNFEKSLPTKEGGSLRNFSISKSKKTTQSILKKSTYENPEKPIWARSDVLTPSCLTKKIKNETVEFPVNALIWERTDVTKVKLIPTTAEKSTNSLDLYDQPDVKREKTIQNSFNSVKKNDEMLEFQVAVEVEVTNVDNPSSFDDLTKKYPEDLETCPQLESELKSVPITEIIEDVQKVDVSSDMNNEEEVLKSSKGSSSDSVSTLLDFTGSPNYLENQPFPQSSLTKKNIVLLDSLRQESFSSFNEIPKIGSLFDEGDYWFEKILENSTDIATECSETNNKNGPLQTSVAPPKVDILDKDEDDEGVEEDETDLKTKKNVNDSVNAYHYFPVLGGGKFQVDDCELEEPADKKFYVNNADCLEHKNNIYDFKIDLKSNDQTLENKKKSSWDSQFQKKTFITKSGIAKGHKSEDSTGIVIAQDQVIDIYYKSEGNNSLICQGIQLLEKNRFVAVNTDFTFEKFEDTTLEFEIILKEDEEFDQSQANGGTTQQKKKESSSQKNLKSKLSVKKFLVGGINKLKTNLTNLTESSSQENIVADDTSSIGSSYEDDPQQLFLSSSSKLNKLTKKNSKKKSPSQQFDDIVQKSHLRGSGKMDLNLVEKKILKDFNFEINYKNLNHSTDELNEKKVENFSSFGKINLKLIYIPYSNYIEVKK</sequence>
<dbReference type="PANTHER" id="PTHR24095:SF14">
    <property type="entry name" value="ACETYL-COENZYME A SYNTHETASE 1"/>
    <property type="match status" value="1"/>
</dbReference>
<dbReference type="Pfam" id="PF13857">
    <property type="entry name" value="Ank_5"/>
    <property type="match status" value="1"/>
</dbReference>
<feature type="domain" description="AMP-binding enzyme C-terminal" evidence="10">
    <location>
        <begin position="520"/>
        <end position="574"/>
    </location>
</feature>
<dbReference type="GO" id="GO:0005829">
    <property type="term" value="C:cytosol"/>
    <property type="evidence" value="ECO:0007669"/>
    <property type="project" value="TreeGrafter"/>
</dbReference>
<keyword evidence="5" id="KW-0067">ATP-binding</keyword>
<accession>A0AAD5U0Y6</accession>
<dbReference type="InterPro" id="IPR045851">
    <property type="entry name" value="AMP-bd_C_sf"/>
</dbReference>
<dbReference type="Gene3D" id="1.25.40.20">
    <property type="entry name" value="Ankyrin repeat-containing domain"/>
    <property type="match status" value="1"/>
</dbReference>
<dbReference type="SUPFAM" id="SSF48403">
    <property type="entry name" value="Ankyrin repeat"/>
    <property type="match status" value="1"/>
</dbReference>
<evidence type="ECO:0000256" key="7">
    <source>
        <dbReference type="SAM" id="Coils"/>
    </source>
</evidence>
<dbReference type="GO" id="GO:0003987">
    <property type="term" value="F:acetate-CoA ligase activity"/>
    <property type="evidence" value="ECO:0007669"/>
    <property type="project" value="UniProtKB-EC"/>
</dbReference>
<feature type="repeat" description="ANK" evidence="6">
    <location>
        <begin position="707"/>
        <end position="739"/>
    </location>
</feature>
<feature type="coiled-coil region" evidence="7">
    <location>
        <begin position="996"/>
        <end position="1023"/>
    </location>
</feature>
<dbReference type="InterPro" id="IPR036770">
    <property type="entry name" value="Ankyrin_rpt-contain_sf"/>
</dbReference>
<dbReference type="GO" id="GO:0005524">
    <property type="term" value="F:ATP binding"/>
    <property type="evidence" value="ECO:0007669"/>
    <property type="project" value="UniProtKB-KW"/>
</dbReference>
<evidence type="ECO:0000259" key="10">
    <source>
        <dbReference type="Pfam" id="PF13193"/>
    </source>
</evidence>
<dbReference type="Pfam" id="PF13193">
    <property type="entry name" value="AMP-binding_C"/>
    <property type="match status" value="1"/>
</dbReference>
<keyword evidence="3" id="KW-0436">Ligase</keyword>
<evidence type="ECO:0000256" key="2">
    <source>
        <dbReference type="ARBA" id="ARBA00013275"/>
    </source>
</evidence>
<dbReference type="PROSITE" id="PS00455">
    <property type="entry name" value="AMP_BINDING"/>
    <property type="match status" value="1"/>
</dbReference>